<dbReference type="PROSITE" id="PS00420">
    <property type="entry name" value="SRCR_1"/>
    <property type="match status" value="1"/>
</dbReference>
<accession>A0A7N4PH90</accession>
<evidence type="ECO:0000313" key="7">
    <source>
        <dbReference type="Ensembl" id="ENSSHAP00000038386.1"/>
    </source>
</evidence>
<evidence type="ECO:0000256" key="4">
    <source>
        <dbReference type="ARBA" id="ARBA00023180"/>
    </source>
</evidence>
<dbReference type="SUPFAM" id="SSF56487">
    <property type="entry name" value="SRCR-like"/>
    <property type="match status" value="1"/>
</dbReference>
<evidence type="ECO:0000256" key="3">
    <source>
        <dbReference type="ARBA" id="ARBA00023157"/>
    </source>
</evidence>
<dbReference type="FunFam" id="3.10.250.10:FF:000003">
    <property type="entry name" value="Deleted in malignant brain tumors 1"/>
    <property type="match status" value="1"/>
</dbReference>
<dbReference type="PRINTS" id="PR00258">
    <property type="entry name" value="SPERACTRCPTR"/>
</dbReference>
<evidence type="ECO:0000256" key="1">
    <source>
        <dbReference type="ARBA" id="ARBA00022729"/>
    </source>
</evidence>
<keyword evidence="3 5" id="KW-1015">Disulfide bond</keyword>
<dbReference type="PANTHER" id="PTHR48071">
    <property type="entry name" value="SRCR DOMAIN-CONTAINING PROTEIN"/>
    <property type="match status" value="1"/>
</dbReference>
<dbReference type="InParanoid" id="A0A7N4PH90"/>
<reference evidence="7 8" key="1">
    <citation type="journal article" date="2011" name="Proc. Natl. Acad. Sci. U.S.A.">
        <title>Genetic diversity and population structure of the endangered marsupial Sarcophilus harrisii (Tasmanian devil).</title>
        <authorList>
            <person name="Miller W."/>
            <person name="Hayes V.M."/>
            <person name="Ratan A."/>
            <person name="Petersen D.C."/>
            <person name="Wittekindt N.E."/>
            <person name="Miller J."/>
            <person name="Walenz B."/>
            <person name="Knight J."/>
            <person name="Qi J."/>
            <person name="Zhao F."/>
            <person name="Wang Q."/>
            <person name="Bedoya-Reina O.C."/>
            <person name="Katiyar N."/>
            <person name="Tomsho L.P."/>
            <person name="Kasson L.M."/>
            <person name="Hardie R.A."/>
            <person name="Woodbridge P."/>
            <person name="Tindall E.A."/>
            <person name="Bertelsen M.F."/>
            <person name="Dixon D."/>
            <person name="Pyecroft S."/>
            <person name="Helgen K.M."/>
            <person name="Lesk A.M."/>
            <person name="Pringle T.H."/>
            <person name="Patterson N."/>
            <person name="Zhang Y."/>
            <person name="Kreiss A."/>
            <person name="Woods G.M."/>
            <person name="Jones M.E."/>
            <person name="Schuster S.C."/>
        </authorList>
    </citation>
    <scope>NUCLEOTIDE SEQUENCE [LARGE SCALE GENOMIC DNA]</scope>
</reference>
<dbReference type="GO" id="GO:0031638">
    <property type="term" value="P:zymogen activation"/>
    <property type="evidence" value="ECO:0007669"/>
    <property type="project" value="TreeGrafter"/>
</dbReference>
<dbReference type="Proteomes" id="UP000007648">
    <property type="component" value="Unassembled WGS sequence"/>
</dbReference>
<keyword evidence="8" id="KW-1185">Reference proteome</keyword>
<organism evidence="7 8">
    <name type="scientific">Sarcophilus harrisii</name>
    <name type="common">Tasmanian devil</name>
    <name type="synonym">Sarcophilus laniarius</name>
    <dbReference type="NCBI Taxonomy" id="9305"/>
    <lineage>
        <taxon>Eukaryota</taxon>
        <taxon>Metazoa</taxon>
        <taxon>Chordata</taxon>
        <taxon>Craniata</taxon>
        <taxon>Vertebrata</taxon>
        <taxon>Euteleostomi</taxon>
        <taxon>Mammalia</taxon>
        <taxon>Metatheria</taxon>
        <taxon>Dasyuromorphia</taxon>
        <taxon>Dasyuridae</taxon>
        <taxon>Sarcophilus</taxon>
    </lineage>
</organism>
<reference evidence="7" key="3">
    <citation type="submission" date="2025-09" db="UniProtKB">
        <authorList>
            <consortium name="Ensembl"/>
        </authorList>
    </citation>
    <scope>IDENTIFICATION</scope>
</reference>
<dbReference type="InterPro" id="IPR001190">
    <property type="entry name" value="SRCR"/>
</dbReference>
<evidence type="ECO:0000313" key="8">
    <source>
        <dbReference type="Proteomes" id="UP000007648"/>
    </source>
</evidence>
<dbReference type="PANTHER" id="PTHR48071:SF27">
    <property type="entry name" value="SCAVENGER RECEPTOR CYSTEINE-RICH TYPE 1 PROTEIN M130-LIKE"/>
    <property type="match status" value="1"/>
</dbReference>
<feature type="disulfide bond" evidence="5">
    <location>
        <begin position="63"/>
        <end position="124"/>
    </location>
</feature>
<dbReference type="GO" id="GO:0005886">
    <property type="term" value="C:plasma membrane"/>
    <property type="evidence" value="ECO:0007669"/>
    <property type="project" value="TreeGrafter"/>
</dbReference>
<dbReference type="GeneTree" id="ENSGT00940000162108"/>
<proteinExistence type="predicted"/>
<feature type="disulfide bond" evidence="5">
    <location>
        <begin position="94"/>
        <end position="104"/>
    </location>
</feature>
<reference evidence="7" key="2">
    <citation type="submission" date="2025-08" db="UniProtKB">
        <authorList>
            <consortium name="Ensembl"/>
        </authorList>
    </citation>
    <scope>IDENTIFICATION</scope>
</reference>
<feature type="domain" description="SRCR" evidence="6">
    <location>
        <begin position="25"/>
        <end position="125"/>
    </location>
</feature>
<protein>
    <recommendedName>
        <fullName evidence="6">SRCR domain-containing protein</fullName>
    </recommendedName>
</protein>
<dbReference type="Pfam" id="PF00530">
    <property type="entry name" value="SRCR"/>
    <property type="match status" value="1"/>
</dbReference>
<evidence type="ECO:0000259" key="6">
    <source>
        <dbReference type="PROSITE" id="PS50287"/>
    </source>
</evidence>
<name>A0A7N4PH90_SARHA</name>
<evidence type="ECO:0000256" key="2">
    <source>
        <dbReference type="ARBA" id="ARBA00022737"/>
    </source>
</evidence>
<dbReference type="Ensembl" id="ENSSHAT00000040060.1">
    <property type="protein sequence ID" value="ENSSHAP00000038386.1"/>
    <property type="gene ID" value="ENSSHAG00000022182.1"/>
</dbReference>
<keyword evidence="1" id="KW-0732">Signal</keyword>
<keyword evidence="2" id="KW-0677">Repeat</keyword>
<dbReference type="Gene3D" id="3.10.250.10">
    <property type="entry name" value="SRCR-like domain"/>
    <property type="match status" value="1"/>
</dbReference>
<dbReference type="AlphaFoldDB" id="A0A7N4PH90"/>
<feature type="disulfide bond" evidence="5">
    <location>
        <begin position="50"/>
        <end position="114"/>
    </location>
</feature>
<dbReference type="GO" id="GO:0004252">
    <property type="term" value="F:serine-type endopeptidase activity"/>
    <property type="evidence" value="ECO:0007669"/>
    <property type="project" value="TreeGrafter"/>
</dbReference>
<dbReference type="SMART" id="SM00202">
    <property type="entry name" value="SR"/>
    <property type="match status" value="1"/>
</dbReference>
<dbReference type="InterPro" id="IPR036772">
    <property type="entry name" value="SRCR-like_dom_sf"/>
</dbReference>
<dbReference type="PROSITE" id="PS50287">
    <property type="entry name" value="SRCR_2"/>
    <property type="match status" value="1"/>
</dbReference>
<keyword evidence="4" id="KW-0325">Glycoprotein</keyword>
<sequence length="141" mass="15457">AFLLITFWIWLSNSGPWPGNNQPSVRLADGKGRCSGRVEVFYEGTWGTVCDDHWELKEAGVVCRQLGCGRALSALHGAHFGPGLGKILLDNVQCTGKESHLGQCPHVGWDAHNCGHQEDAGVICSGSLFLFLNFYYSELKH</sequence>
<evidence type="ECO:0000256" key="5">
    <source>
        <dbReference type="PROSITE-ProRule" id="PRU00196"/>
    </source>
</evidence>